<dbReference type="RefSeq" id="YP_009287837.1">
    <property type="nucleotide sequence ID" value="NC_031078.1"/>
</dbReference>
<dbReference type="Pfam" id="PF02511">
    <property type="entry name" value="Thy1"/>
    <property type="match status" value="1"/>
</dbReference>
<dbReference type="GO" id="GO:0006231">
    <property type="term" value="P:dTMP biosynthetic process"/>
    <property type="evidence" value="ECO:0007669"/>
    <property type="project" value="InterPro"/>
</dbReference>
<dbReference type="GO" id="GO:0050797">
    <property type="term" value="F:thymidylate synthase (FAD) activity"/>
    <property type="evidence" value="ECO:0007669"/>
    <property type="project" value="InterPro"/>
</dbReference>
<dbReference type="CDD" id="cd20175">
    <property type="entry name" value="ThyX"/>
    <property type="match status" value="1"/>
</dbReference>
<name>A0A1B1PA70_9CAUD</name>
<dbReference type="NCBIfam" id="TIGR02170">
    <property type="entry name" value="thyX"/>
    <property type="match status" value="1"/>
</dbReference>
<dbReference type="GeneID" id="29080454"/>
<proteinExistence type="inferred from homology"/>
<dbReference type="GO" id="GO:0050660">
    <property type="term" value="F:flavin adenine dinucleotide binding"/>
    <property type="evidence" value="ECO:0007669"/>
    <property type="project" value="InterPro"/>
</dbReference>
<accession>A0A1B1PA70</accession>
<dbReference type="Gene3D" id="3.30.1360.170">
    <property type="match status" value="1"/>
</dbReference>
<keyword evidence="2" id="KW-1185">Reference proteome</keyword>
<dbReference type="GO" id="GO:0004799">
    <property type="term" value="F:thymidylate synthase activity"/>
    <property type="evidence" value="ECO:0007669"/>
    <property type="project" value="TreeGrafter"/>
</dbReference>
<dbReference type="EMBL" id="KX344445">
    <property type="protein sequence ID" value="ANT41057.1"/>
    <property type="molecule type" value="Genomic_DNA"/>
</dbReference>
<dbReference type="PROSITE" id="PS51331">
    <property type="entry name" value="THYX"/>
    <property type="match status" value="1"/>
</dbReference>
<dbReference type="InterPro" id="IPR003669">
    <property type="entry name" value="Thymidylate_synthase_ThyX"/>
</dbReference>
<evidence type="ECO:0000313" key="1">
    <source>
        <dbReference type="EMBL" id="ANT41057.1"/>
    </source>
</evidence>
<dbReference type="HAMAP" id="MF_01408">
    <property type="entry name" value="ThyX"/>
    <property type="match status" value="1"/>
</dbReference>
<dbReference type="SUPFAM" id="SSF69796">
    <property type="entry name" value="Thymidylate synthase-complementing protein Thy1"/>
    <property type="match status" value="1"/>
</dbReference>
<evidence type="ECO:0000313" key="2">
    <source>
        <dbReference type="Proteomes" id="UP000202682"/>
    </source>
</evidence>
<reference evidence="2" key="1">
    <citation type="submission" date="2016-05" db="EMBL/GenBank/DDBJ databases">
        <authorList>
            <person name="Adebesin M.O."/>
            <person name="Ahama K."/>
            <person name="Alekasir E.M.M."/>
            <person name="Ali S."/>
            <person name="Aligholizadeh E."/>
            <person name="Allison J.M."/>
            <person name="Alzaher A."/>
            <person name="Andaya C.D."/>
            <person name="Asfaw S."/>
            <person name="Bansal N."/>
            <person name="Beauchard M.A."/>
            <person name="Betancourt K.A."/>
            <person name="Bhatia B."/>
            <person name="Boretti N.A."/>
            <person name="Brondi J.N."/>
            <person name="Byrd C.E."/>
            <person name="Cao A."/>
            <person name="Cardosa E.A."/>
            <person name="Carter A."/>
            <person name="Chen S."/>
            <person name="Chen Y."/>
            <person name="Clara Vega K."/>
            <person name="Cobuzzi M."/>
            <person name="Conn O.L."/>
            <person name="Crosby I.A."/>
            <person name="Daly S.B."/>
            <person name="DePaz I.X."/>
            <person name="Dhaurali S."/>
            <person name="Dowdy K.M."/>
            <person name="Edokobi N.B."/>
            <person name="Ekanayake A.B."/>
            <person name="Ekekwe S.O."/>
            <person name="Emond M.A."/>
            <person name="Endres L."/>
            <person name="Eng S."/>
            <person name="Felkoski S.A."/>
            <person name="Gant C.D."/>
            <person name="Gaskin B."/>
            <person name="Gondal S."/>
            <person name="Gutmann J."/>
            <person name="Ha T.-A."/>
            <person name="Habteyes H."/>
            <person name="Hariri O."/>
            <person name="Healey R.M."/>
            <person name="Heins J.L."/>
            <person name="Henderson A.L."/>
            <person name="Hernandez F.M.D."/>
            <person name="Hoang P.T."/>
            <person name="Hope K.T."/>
            <person name="Husna A."/>
            <person name="Hussain A."/>
            <person name="Imani O."/>
            <person name="Jackson N.L."/>
            <person name="Jacob V.M."/>
            <person name="Kang C."/>
            <person name="Kantov R.M."/>
            <person name="Kavuru S."/>
            <person name="Kerr M.S.-J.E."/>
            <person name="Khan O.A."/>
            <person name="Khan T.M."/>
            <person name="King T."/>
            <person name="Kulkarni R."/>
            <person name="Li A."/>
            <person name="Maczka C."/>
            <person name="Maisonet E."/>
            <person name="Majethia P.M."/>
            <person name="Malik D.A."/>
            <person name="Mariam A."/>
            <person name="Marquess E.B."/>
            <person name="Mattison J."/>
            <person name="McDonald N."/>
            <person name="Mehr S."/>
            <person name="Mengers S.R."/>
            <person name="Michaels D.P."/>
            <person name="Mondal S."/>
            <person name="Monney de Bebohi F."/>
            <person name="Nakhleh S.I."/>
            <person name="Ndubuizu N.C."/>
            <person name="Nguyen A.H."/>
            <person name="Nguyen K.M."/>
            <person name="Nguyen M.T."/>
            <person name="Nicholas M.L."/>
            <person name="Nimalan J.P."/>
            <person name="O'Connell R.A."/>
            <person name="Odoi E."/>
            <person name="Ojo L."/>
            <person name="Okoye A.E."/>
            <person name="Olateru-Olagbegi O."/>
            <person name="Osei K.V."/>
            <person name="Osei-Tutu A."/>
            <person name="Palilla A.M."/>
            <person name="Pancholi S."/>
            <person name="Park J.H.M."/>
            <person name="Patel K."/>
            <person name="Patel P."/>
            <person name="Pennington E."/>
            <person name="Peterson R.E."/>
            <person name="Pon J."/>
            <person name="Pourkarim H."/>
            <person name="Reed M.L."/>
            <person name="Rottman V."/>
            <person name="Salazar J."/>
            <person name="Samet S."/>
            <person name="Sendze O."/>
            <person name="Stelmack M.A."/>
            <person name="Stinnett R."/>
            <person name="Tchouaga A.L.N."/>
            <person name="Thompson E.M."/>
            <person name="Tran N.G."/>
            <person name="Truong T."/>
            <person name="Udo J.A."/>
            <person name="Verona L.T."/>
            <person name="Vu T.-Q."/>
            <person name="Wade J."/>
            <person name="Wang N.Q."/>
            <person name="Waters Z.M."/>
            <person name="Wellman R.J."/>
            <person name="Woldegabreal S."/>
            <person name="Yee A.C."/>
            <person name="Yirefu M."/>
            <person name="Zahangir S."/>
            <person name="Zhai Y."/>
            <person name="Devine C.L."/>
            <person name="Liao K."/>
            <person name="Prasad P.K."/>
            <person name="Ruthenberg K.J."/>
            <person name="Shonk J.A."/>
            <person name="Way M."/>
            <person name="Yousufi H.K."/>
            <person name="Cao L."/>
            <person name="Fox J."/>
            <person name="Hobbs E."/>
            <person name="Kilic S."/>
            <person name="Nunn R."/>
            <person name="Patel R."/>
            <person name="Rubenstein M."/>
            <person name="Erill I."/>
            <person name="Caruso S.M."/>
            <person name="Hughes L.E."/>
            <person name="Garlena R.A."/>
            <person name="Russell D.A."/>
            <person name="Pope W.H."/>
            <person name="Jacobs-Sera D."/>
            <person name="Hendrix R.W."/>
            <person name="Hatfull G.F."/>
        </authorList>
    </citation>
    <scope>NUCLEOTIDE SEQUENCE [LARGE SCALE GENOMIC DNA]</scope>
</reference>
<dbReference type="PANTHER" id="PTHR34934">
    <property type="entry name" value="FLAVIN-DEPENDENT THYMIDYLATE SYNTHASE"/>
    <property type="match status" value="1"/>
</dbReference>
<protein>
    <submittedName>
        <fullName evidence="1">ThyX-like thymidylate synthase</fullName>
    </submittedName>
</protein>
<organism evidence="1 2">
    <name type="scientific">Streptomyces phage Nanodon</name>
    <dbReference type="NCBI Taxonomy" id="1873777"/>
    <lineage>
        <taxon>Viruses</taxon>
        <taxon>Duplodnaviria</taxon>
        <taxon>Heunggongvirae</taxon>
        <taxon>Uroviricota</taxon>
        <taxon>Caudoviricetes</taxon>
        <taxon>Arquatrovirinae</taxon>
        <taxon>Likavirus</taxon>
        <taxon>Likavirus nanodon</taxon>
    </lineage>
</organism>
<dbReference type="OrthoDB" id="8223at10239"/>
<sequence>MTDKNITFRSDVTVELVKSSAKDSDVAMAARVSTIGGSHDEAVDLTKDDGLINFLMRDRHGSPFEHNSFTFYIEAPIFVAREFFRHRAGWSYNEESGRYKELAPTFYVPGPDRNLQQVGKPGAYTFEPGTSFQKGLVPYVFESMYAELYGEYEAMLLHGIAKEVARMILPVGIFTSFYATCNARSLMHFLSLRTTDENSKFPSFPQREIEIVAEKMEDFFHQDMPLTWGAFQRHGRVAP</sequence>
<dbReference type="KEGG" id="vg:29080454"/>
<dbReference type="Proteomes" id="UP000202682">
    <property type="component" value="Segment"/>
</dbReference>
<dbReference type="GO" id="GO:0070402">
    <property type="term" value="F:NADPH binding"/>
    <property type="evidence" value="ECO:0007669"/>
    <property type="project" value="TreeGrafter"/>
</dbReference>
<dbReference type="InterPro" id="IPR036098">
    <property type="entry name" value="Thymidylate_synthase_ThyX_sf"/>
</dbReference>
<gene>
    <name evidence="1" type="ORF">SEA_NANODON_53</name>
</gene>
<dbReference type="PANTHER" id="PTHR34934:SF1">
    <property type="entry name" value="FLAVIN-DEPENDENT THYMIDYLATE SYNTHASE"/>
    <property type="match status" value="1"/>
</dbReference>